<evidence type="ECO:0000256" key="1">
    <source>
        <dbReference type="SAM" id="MobiDB-lite"/>
    </source>
</evidence>
<name>A0A4R1F7D9_9NOCA</name>
<comment type="caution">
    <text evidence="2">The sequence shown here is derived from an EMBL/GenBank/DDBJ whole genome shotgun (WGS) entry which is preliminary data.</text>
</comment>
<dbReference type="AlphaFoldDB" id="A0A4R1F7D9"/>
<dbReference type="EMBL" id="SMFR01000007">
    <property type="protein sequence ID" value="TCJ90236.1"/>
    <property type="molecule type" value="Genomic_DNA"/>
</dbReference>
<dbReference type="SUPFAM" id="SSF55961">
    <property type="entry name" value="Bet v1-like"/>
    <property type="match status" value="1"/>
</dbReference>
<dbReference type="RefSeq" id="WP_067460202.1">
    <property type="nucleotide sequence ID" value="NZ_SMFR01000007.1"/>
</dbReference>
<evidence type="ECO:0000313" key="3">
    <source>
        <dbReference type="Proteomes" id="UP000294856"/>
    </source>
</evidence>
<feature type="region of interest" description="Disordered" evidence="1">
    <location>
        <begin position="1"/>
        <end position="25"/>
    </location>
</feature>
<protein>
    <recommendedName>
        <fullName evidence="4">Polyketide cyclase/dehydrase/lipid transport protein</fullName>
    </recommendedName>
</protein>
<gene>
    <name evidence="2" type="ORF">DFR71_6127</name>
</gene>
<keyword evidence="3" id="KW-1185">Reference proteome</keyword>
<proteinExistence type="predicted"/>
<sequence>MHAIGSRRRSQPAPPHAVFAALTNPDRDPTRPWLILRTDEQRPEVLESTYPSLVIWTTLWPKHPTAQLHFDLPPDNHGGTHLRWTLFVTSPDLDTSTVGHLRHRINTLINANLRRSFGQ</sequence>
<evidence type="ECO:0000313" key="2">
    <source>
        <dbReference type="EMBL" id="TCJ90236.1"/>
    </source>
</evidence>
<accession>A0A4R1F7D9</accession>
<reference evidence="2 3" key="1">
    <citation type="submission" date="2019-03" db="EMBL/GenBank/DDBJ databases">
        <title>Genomic Encyclopedia of Type Strains, Phase IV (KMG-IV): sequencing the most valuable type-strain genomes for metagenomic binning, comparative biology and taxonomic classification.</title>
        <authorList>
            <person name="Goeker M."/>
        </authorList>
    </citation>
    <scope>NUCLEOTIDE SEQUENCE [LARGE SCALE GENOMIC DNA]</scope>
    <source>
        <strain evidence="2 3">DSM 44684</strain>
    </source>
</reference>
<dbReference type="OrthoDB" id="3623843at2"/>
<evidence type="ECO:0008006" key="4">
    <source>
        <dbReference type="Google" id="ProtNLM"/>
    </source>
</evidence>
<feature type="compositionally biased region" description="Basic residues" evidence="1">
    <location>
        <begin position="1"/>
        <end position="10"/>
    </location>
</feature>
<dbReference type="Proteomes" id="UP000294856">
    <property type="component" value="Unassembled WGS sequence"/>
</dbReference>
<organism evidence="2 3">
    <name type="scientific">Nocardia alba</name>
    <dbReference type="NCBI Taxonomy" id="225051"/>
    <lineage>
        <taxon>Bacteria</taxon>
        <taxon>Bacillati</taxon>
        <taxon>Actinomycetota</taxon>
        <taxon>Actinomycetes</taxon>
        <taxon>Mycobacteriales</taxon>
        <taxon>Nocardiaceae</taxon>
        <taxon>Nocardia</taxon>
    </lineage>
</organism>
<dbReference type="STRING" id="1210063.GCA_001612665_06471"/>